<name>A0A424FKW9_9HYPH</name>
<dbReference type="RefSeq" id="WP_103847108.1">
    <property type="nucleotide sequence ID" value="NZ_PKRU02000036.1"/>
</dbReference>
<evidence type="ECO:0000313" key="1">
    <source>
        <dbReference type="EMBL" id="RPD36751.1"/>
    </source>
</evidence>
<proteinExistence type="predicted"/>
<protein>
    <submittedName>
        <fullName evidence="1">Uncharacterized protein</fullName>
    </submittedName>
</protein>
<evidence type="ECO:0000313" key="2">
    <source>
        <dbReference type="Proteomes" id="UP000236895"/>
    </source>
</evidence>
<dbReference type="AlphaFoldDB" id="A0A424FKW9"/>
<dbReference type="EMBL" id="PKRU02000036">
    <property type="protein sequence ID" value="RPD36751.1"/>
    <property type="molecule type" value="Genomic_DNA"/>
</dbReference>
<accession>A0A424FKW9</accession>
<gene>
    <name evidence="1" type="ORF">C0030_006075</name>
</gene>
<dbReference type="Proteomes" id="UP000236895">
    <property type="component" value="Unassembled WGS sequence"/>
</dbReference>
<organism evidence="1 2">
    <name type="scientific">Candidatus Liberibacter solanacearum</name>
    <dbReference type="NCBI Taxonomy" id="556287"/>
    <lineage>
        <taxon>Bacteria</taxon>
        <taxon>Pseudomonadati</taxon>
        <taxon>Pseudomonadota</taxon>
        <taxon>Alphaproteobacteria</taxon>
        <taxon>Hyphomicrobiales</taxon>
        <taxon>Rhizobiaceae</taxon>
        <taxon>Liberibacter</taxon>
    </lineage>
</organism>
<comment type="caution">
    <text evidence="1">The sequence shown here is derived from an EMBL/GenBank/DDBJ whole genome shotgun (WGS) entry which is preliminary data.</text>
</comment>
<reference evidence="1 2" key="1">
    <citation type="submission" date="2018-11" db="EMBL/GenBank/DDBJ databases">
        <title>Genome Analysis of Haplotype D of Candidatus Liberibacter Solanacearum.</title>
        <authorList>
            <person name="Katsir L."/>
            <person name="Ruan Z."/>
            <person name="Santos Garcia D."/>
            <person name="Piasezky A."/>
            <person name="Jiang J."/>
            <person name="Sela N."/>
            <person name="Freilich S."/>
            <person name="Bahar O."/>
        </authorList>
    </citation>
    <scope>NUCLEOTIDE SEQUENCE [LARGE SCALE GENOMIC DNA]</scope>
    <source>
        <strain evidence="2">haplotype D1</strain>
    </source>
</reference>
<sequence>MVELNFKKLSVEPIAPNQDAVRDAVNSLGGLQDVSVAIRQSTEMLDKLRRDTAFADANTQFTGLSAEAGLNFMDYTNSLDMRHTREAGEKINTYVNNTLRTKYDKFISTIPNREVRQHFKMQMEQDLRSYQSRGLDIQKGAMVKRVDADLITARNNLVDKIHIDSSNESYHRLMGSMENHINSLPMSLEKKQEALNVSRQVLSREKIIKEYGISPDKFARYINVSITNRSKPADPTSIASLGESAGDKELSVANDLSGSINDAAWDNLETTERRQLLEHLVRGDNAANTKRKTEVIKEAKYIEALLDKGTVHPDAHKMTLERAIDAFGVDKGIEFKNLIDFKIESAPAVARIKTMTTPEAESFLEQLKSKITETGNSPDYMLRYSKFYDHLAKAHKESMDLLQKDSVEWAVGNEGMKPLRFDDLDNLGGDLAERVSLLKGIDKKFGLNSSVFSKDDEKLFLKKLQRSNSHEFIKDMSRVWDGLTGRTRVRFFIPITK</sequence>